<evidence type="ECO:0000313" key="2">
    <source>
        <dbReference type="EMBL" id="CEM52312.1"/>
    </source>
</evidence>
<evidence type="ECO:0000256" key="1">
    <source>
        <dbReference type="ARBA" id="ARBA00022679"/>
    </source>
</evidence>
<dbReference type="VEuPathDB" id="CryptoDB:Cvel_11217"/>
<sequence>MKGKGTVVMFTAEHVGHLNPTLAVVELLVQSGYRVVYFAPEGMKGKVEKAGAVFEAYAEGWNMTQAAVSLVKSLGLEPTEEQKGQRLPECAVPAAVSLLRDGLVDRVKKLGDVRFIFSDSSYPWGPLVASLLGLPFLSSCSSTPMTDEVVEPLFGYLRSNESLRRCAEVLKKEFSITYDPARTYTNYSDFTVVYTLEEFHPEIREGFQSRVKFFGVSLDEQERKVARMSLGEVRTEMEKEDAELSDFVNMRKRDDHILVYVSLGTILGHEKWTLDPLPFFRMLFELLGGDDQYRVVLSVGARTEFESLGDIPENFCVRRSVQQKTVLRLVDLFVTHCGNNSVHESIVAGCPMVCLPFFGDQSMNADLVLRHGLGVCIPSPHAPAPARSVAHVTRERFSEALDELTTPGKCSAVKKASAQMRSHALKQLDWLEKEAVTEMEQFLLLQDASLTESLNGRCGPRSQTRNLTIPN</sequence>
<evidence type="ECO:0008006" key="3">
    <source>
        <dbReference type="Google" id="ProtNLM"/>
    </source>
</evidence>
<protein>
    <recommendedName>
        <fullName evidence="3">UDP-glycosyltransferases domain-containing protein</fullName>
    </recommendedName>
</protein>
<accession>A0A0G4I5N5</accession>
<dbReference type="InterPro" id="IPR050481">
    <property type="entry name" value="UDP-glycosyltransf_plant"/>
</dbReference>
<gene>
    <name evidence="2" type="ORF">Cvel_11217</name>
</gene>
<dbReference type="AlphaFoldDB" id="A0A0G4I5N5"/>
<dbReference type="PANTHER" id="PTHR48049">
    <property type="entry name" value="GLYCOSYLTRANSFERASE"/>
    <property type="match status" value="1"/>
</dbReference>
<reference evidence="2" key="1">
    <citation type="submission" date="2014-11" db="EMBL/GenBank/DDBJ databases">
        <authorList>
            <person name="Otto D Thomas"/>
            <person name="Naeem Raeece"/>
        </authorList>
    </citation>
    <scope>NUCLEOTIDE SEQUENCE</scope>
</reference>
<name>A0A0G4I5N5_9ALVE</name>
<keyword evidence="1" id="KW-0808">Transferase</keyword>
<dbReference type="SUPFAM" id="SSF53756">
    <property type="entry name" value="UDP-Glycosyltransferase/glycogen phosphorylase"/>
    <property type="match status" value="1"/>
</dbReference>
<dbReference type="EMBL" id="CDMZ01005221">
    <property type="protein sequence ID" value="CEM52312.1"/>
    <property type="molecule type" value="Genomic_DNA"/>
</dbReference>
<proteinExistence type="predicted"/>
<dbReference type="CDD" id="cd03784">
    <property type="entry name" value="GT1_Gtf-like"/>
    <property type="match status" value="1"/>
</dbReference>
<dbReference type="PhylomeDB" id="A0A0G4I5N5"/>
<dbReference type="Gene3D" id="3.40.50.2000">
    <property type="entry name" value="Glycogen Phosphorylase B"/>
    <property type="match status" value="2"/>
</dbReference>
<organism evidence="2">
    <name type="scientific">Chromera velia CCMP2878</name>
    <dbReference type="NCBI Taxonomy" id="1169474"/>
    <lineage>
        <taxon>Eukaryota</taxon>
        <taxon>Sar</taxon>
        <taxon>Alveolata</taxon>
        <taxon>Colpodellida</taxon>
        <taxon>Chromeraceae</taxon>
        <taxon>Chromera</taxon>
    </lineage>
</organism>
<dbReference type="Pfam" id="PF00201">
    <property type="entry name" value="UDPGT"/>
    <property type="match status" value="1"/>
</dbReference>
<dbReference type="PANTHER" id="PTHR48049:SF132">
    <property type="entry name" value="GLYCOSYLTRANSFERASE"/>
    <property type="match status" value="1"/>
</dbReference>
<dbReference type="GO" id="GO:0035251">
    <property type="term" value="F:UDP-glucosyltransferase activity"/>
    <property type="evidence" value="ECO:0007669"/>
    <property type="project" value="InterPro"/>
</dbReference>
<dbReference type="InterPro" id="IPR002213">
    <property type="entry name" value="UDP_glucos_trans"/>
</dbReference>